<keyword evidence="2" id="KW-1185">Reference proteome</keyword>
<protein>
    <submittedName>
        <fullName evidence="1">Uncharacterized protein</fullName>
    </submittedName>
</protein>
<accession>A0ABV8W8Y3</accession>
<name>A0ABV8W8Y3_9FLAO</name>
<comment type="caution">
    <text evidence="1">The sequence shown here is derived from an EMBL/GenBank/DDBJ whole genome shotgun (WGS) entry which is preliminary data.</text>
</comment>
<evidence type="ECO:0000313" key="1">
    <source>
        <dbReference type="EMBL" id="MFC4392622.1"/>
    </source>
</evidence>
<reference evidence="2" key="1">
    <citation type="journal article" date="2019" name="Int. J. Syst. Evol. Microbiol.">
        <title>The Global Catalogue of Microorganisms (GCM) 10K type strain sequencing project: providing services to taxonomists for standard genome sequencing and annotation.</title>
        <authorList>
            <consortium name="The Broad Institute Genomics Platform"/>
            <consortium name="The Broad Institute Genome Sequencing Center for Infectious Disease"/>
            <person name="Wu L."/>
            <person name="Ma J."/>
        </authorList>
    </citation>
    <scope>NUCLEOTIDE SEQUENCE [LARGE SCALE GENOMIC DNA]</scope>
    <source>
        <strain evidence="2">CGMCC 1.15345</strain>
    </source>
</reference>
<organism evidence="1 2">
    <name type="scientific">Flavobacterium quisquiliarum</name>
    <dbReference type="NCBI Taxonomy" id="1834436"/>
    <lineage>
        <taxon>Bacteria</taxon>
        <taxon>Pseudomonadati</taxon>
        <taxon>Bacteroidota</taxon>
        <taxon>Flavobacteriia</taxon>
        <taxon>Flavobacteriales</taxon>
        <taxon>Flavobacteriaceae</taxon>
        <taxon>Flavobacterium</taxon>
    </lineage>
</organism>
<proteinExistence type="predicted"/>
<dbReference type="RefSeq" id="WP_179002918.1">
    <property type="nucleotide sequence ID" value="NZ_JBHSCO010000005.1"/>
</dbReference>
<dbReference type="Proteomes" id="UP001595719">
    <property type="component" value="Unassembled WGS sequence"/>
</dbReference>
<sequence length="88" mass="9962">MPPALAGDYKKISRRALAKLMHLAKALFFVYKNLQLKLEAIEKQTLSKLLNFDKVLHTFVRLSEVEAHASSSTKIGDSDIEIDFCNCH</sequence>
<dbReference type="EMBL" id="JBHSCO010000005">
    <property type="protein sequence ID" value="MFC4392622.1"/>
    <property type="molecule type" value="Genomic_DNA"/>
</dbReference>
<evidence type="ECO:0000313" key="2">
    <source>
        <dbReference type="Proteomes" id="UP001595719"/>
    </source>
</evidence>
<gene>
    <name evidence="1" type="ORF">ACFOY0_16610</name>
</gene>